<keyword evidence="2" id="KW-1185">Reference proteome</keyword>
<evidence type="ECO:0000313" key="1">
    <source>
        <dbReference type="EMBL" id="OJJ78868.1"/>
    </source>
</evidence>
<dbReference type="RefSeq" id="XP_022395566.1">
    <property type="nucleotide sequence ID" value="XM_022542191.1"/>
</dbReference>
<dbReference type="EMBL" id="KV878926">
    <property type="protein sequence ID" value="OJJ78868.1"/>
    <property type="molecule type" value="Genomic_DNA"/>
</dbReference>
<organism evidence="1 2">
    <name type="scientific">Aspergillus glaucus CBS 516.65</name>
    <dbReference type="NCBI Taxonomy" id="1160497"/>
    <lineage>
        <taxon>Eukaryota</taxon>
        <taxon>Fungi</taxon>
        <taxon>Dikarya</taxon>
        <taxon>Ascomycota</taxon>
        <taxon>Pezizomycotina</taxon>
        <taxon>Eurotiomycetes</taxon>
        <taxon>Eurotiomycetidae</taxon>
        <taxon>Eurotiales</taxon>
        <taxon>Aspergillaceae</taxon>
        <taxon>Aspergillus</taxon>
        <taxon>Aspergillus subgen. Aspergillus</taxon>
    </lineage>
</organism>
<sequence length="177" mass="19955">MPKTMIINSQQAPKHPPLSCPLNTNRESVLEVLHNHPRLTKSLYPNTNLRTITETKDTTVFVEEPHRSKITLVNVHHGVMEFVEQILEQGIDSIIFGVLWTLAAADCVIHDKGSLKGRPIHLCFEGEVSEGQWCLEESVWVRGPVGLFSRFADVYEPKTNEVIALLDKVAAHERLDV</sequence>
<proteinExistence type="predicted"/>
<accession>A0A1L9V4M3</accession>
<dbReference type="OrthoDB" id="10531788at2759"/>
<name>A0A1L9V4M3_ASPGL</name>
<dbReference type="VEuPathDB" id="FungiDB:ASPGLDRAFT_1508363"/>
<dbReference type="AlphaFoldDB" id="A0A1L9V4M3"/>
<protein>
    <submittedName>
        <fullName evidence="1">Uncharacterized protein</fullName>
    </submittedName>
</protein>
<dbReference type="Proteomes" id="UP000184300">
    <property type="component" value="Unassembled WGS sequence"/>
</dbReference>
<dbReference type="GeneID" id="34458452"/>
<evidence type="ECO:0000313" key="2">
    <source>
        <dbReference type="Proteomes" id="UP000184300"/>
    </source>
</evidence>
<reference evidence="2" key="1">
    <citation type="journal article" date="2017" name="Genome Biol.">
        <title>Comparative genomics reveals high biological diversity and specific adaptations in the industrially and medically important fungal genus Aspergillus.</title>
        <authorList>
            <person name="de Vries R.P."/>
            <person name="Riley R."/>
            <person name="Wiebenga A."/>
            <person name="Aguilar-Osorio G."/>
            <person name="Amillis S."/>
            <person name="Uchima C.A."/>
            <person name="Anderluh G."/>
            <person name="Asadollahi M."/>
            <person name="Askin M."/>
            <person name="Barry K."/>
            <person name="Battaglia E."/>
            <person name="Bayram O."/>
            <person name="Benocci T."/>
            <person name="Braus-Stromeyer S.A."/>
            <person name="Caldana C."/>
            <person name="Canovas D."/>
            <person name="Cerqueira G.C."/>
            <person name="Chen F."/>
            <person name="Chen W."/>
            <person name="Choi C."/>
            <person name="Clum A."/>
            <person name="Dos Santos R.A."/>
            <person name="Damasio A.R."/>
            <person name="Diallinas G."/>
            <person name="Emri T."/>
            <person name="Fekete E."/>
            <person name="Flipphi M."/>
            <person name="Freyberg S."/>
            <person name="Gallo A."/>
            <person name="Gournas C."/>
            <person name="Habgood R."/>
            <person name="Hainaut M."/>
            <person name="Harispe M.L."/>
            <person name="Henrissat B."/>
            <person name="Hilden K.S."/>
            <person name="Hope R."/>
            <person name="Hossain A."/>
            <person name="Karabika E."/>
            <person name="Karaffa L."/>
            <person name="Karanyi Z."/>
            <person name="Krasevec N."/>
            <person name="Kuo A."/>
            <person name="Kusch H."/>
            <person name="LaButti K."/>
            <person name="Lagendijk E.L."/>
            <person name="Lapidus A."/>
            <person name="Levasseur A."/>
            <person name="Lindquist E."/>
            <person name="Lipzen A."/>
            <person name="Logrieco A.F."/>
            <person name="MacCabe A."/>
            <person name="Maekelae M.R."/>
            <person name="Malavazi I."/>
            <person name="Melin P."/>
            <person name="Meyer V."/>
            <person name="Mielnichuk N."/>
            <person name="Miskei M."/>
            <person name="Molnar A.P."/>
            <person name="Mule G."/>
            <person name="Ngan C.Y."/>
            <person name="Orejas M."/>
            <person name="Orosz E."/>
            <person name="Ouedraogo J.P."/>
            <person name="Overkamp K.M."/>
            <person name="Park H.-S."/>
            <person name="Perrone G."/>
            <person name="Piumi F."/>
            <person name="Punt P.J."/>
            <person name="Ram A.F."/>
            <person name="Ramon A."/>
            <person name="Rauscher S."/>
            <person name="Record E."/>
            <person name="Riano-Pachon D.M."/>
            <person name="Robert V."/>
            <person name="Roehrig J."/>
            <person name="Ruller R."/>
            <person name="Salamov A."/>
            <person name="Salih N.S."/>
            <person name="Samson R.A."/>
            <person name="Sandor E."/>
            <person name="Sanguinetti M."/>
            <person name="Schuetze T."/>
            <person name="Sepcic K."/>
            <person name="Shelest E."/>
            <person name="Sherlock G."/>
            <person name="Sophianopoulou V."/>
            <person name="Squina F.M."/>
            <person name="Sun H."/>
            <person name="Susca A."/>
            <person name="Todd R.B."/>
            <person name="Tsang A."/>
            <person name="Unkles S.E."/>
            <person name="van de Wiele N."/>
            <person name="van Rossen-Uffink D."/>
            <person name="Oliveira J.V."/>
            <person name="Vesth T.C."/>
            <person name="Visser J."/>
            <person name="Yu J.-H."/>
            <person name="Zhou M."/>
            <person name="Andersen M.R."/>
            <person name="Archer D.B."/>
            <person name="Baker S.E."/>
            <person name="Benoit I."/>
            <person name="Brakhage A.A."/>
            <person name="Braus G.H."/>
            <person name="Fischer R."/>
            <person name="Frisvad J.C."/>
            <person name="Goldman G.H."/>
            <person name="Houbraken J."/>
            <person name="Oakley B."/>
            <person name="Pocsi I."/>
            <person name="Scazzocchio C."/>
            <person name="Seiboth B."/>
            <person name="vanKuyk P.A."/>
            <person name="Wortman J."/>
            <person name="Dyer P.S."/>
            <person name="Grigoriev I.V."/>
        </authorList>
    </citation>
    <scope>NUCLEOTIDE SEQUENCE [LARGE SCALE GENOMIC DNA]</scope>
    <source>
        <strain evidence="2">CBS 516.65</strain>
    </source>
</reference>
<gene>
    <name evidence="1" type="ORF">ASPGLDRAFT_1508363</name>
</gene>